<dbReference type="SUPFAM" id="SSF56219">
    <property type="entry name" value="DNase I-like"/>
    <property type="match status" value="1"/>
</dbReference>
<dbReference type="CDD" id="cd04486">
    <property type="entry name" value="YhcR_OBF_like"/>
    <property type="match status" value="1"/>
</dbReference>
<keyword evidence="1" id="KW-0732">Signal</keyword>
<keyword evidence="3" id="KW-0378">Hydrolase</keyword>
<dbReference type="PANTHER" id="PTHR42834">
    <property type="entry name" value="ENDONUCLEASE/EXONUCLEASE/PHOSPHATASE FAMILY PROTEIN (AFU_ORTHOLOGUE AFUA_3G09210)"/>
    <property type="match status" value="1"/>
</dbReference>
<dbReference type="Proteomes" id="UP000231409">
    <property type="component" value="Unassembled WGS sequence"/>
</dbReference>
<evidence type="ECO:0000256" key="1">
    <source>
        <dbReference type="SAM" id="SignalP"/>
    </source>
</evidence>
<keyword evidence="3" id="KW-0540">Nuclease</keyword>
<proteinExistence type="predicted"/>
<dbReference type="GO" id="GO:0004519">
    <property type="term" value="F:endonuclease activity"/>
    <property type="evidence" value="ECO:0007669"/>
    <property type="project" value="UniProtKB-KW"/>
</dbReference>
<sequence length="585" mass="63332">MRWSLLLLLLLATQVMADACRTGATPIAAVQGRGTQSPLLGRTVTVEGILTHDSRHSGGFRGFYLQQAAAETDDDPTTSDALFVFTDRKTGQPGDRVRVTGTVREYHGLTEIAAVQTLRLCGQGPMPPPVRLSHLWPGDRAPEHLEAMRVSFIEPLIVVENHNLHRYGELTLAPASQPAPTQVLSPGAGAAELLRQQQRQRLHLDDNRATRYPESLAWPAPAPWSSYGVRSGTRISGLTGILDYRFDGWRLQPQQAPVFHPTNPRAAAVEQQVAARPAGSNLRVLSLNLHNFFNGNGRDGGFPTARGAETGSQFADQRRRLVAALTAPDPDVIALSELENDGYGEHSAIAELAQALGQHWRFVRAGAEGGSEGERNGGDAIRNGLLFRADRIVPVSTPQQPGQGIWAGLGRPPLAQAFRPAGGGQAVRIVAVHLKSKSCRGASGANRDQQDGQGCYARRRERAAQTMIRWLDSLTDPGGLAGTLVTGDLNAYARETAITRFTDAGYTDLLRHFQGDSAYTYRYRGRSGTLDYSLASTGLADRVLQTTSWRINADESADLDYRGAVAATGPWRSSDHDPLITDLAL</sequence>
<dbReference type="InterPro" id="IPR047971">
    <property type="entry name" value="ExeM-like"/>
</dbReference>
<organism evidence="3 4">
    <name type="scientific">Marinobacter profundi</name>
    <dbReference type="NCBI Taxonomy" id="2666256"/>
    <lineage>
        <taxon>Bacteria</taxon>
        <taxon>Pseudomonadati</taxon>
        <taxon>Pseudomonadota</taxon>
        <taxon>Gammaproteobacteria</taxon>
        <taxon>Pseudomonadales</taxon>
        <taxon>Marinobacteraceae</taxon>
        <taxon>Marinobacter</taxon>
    </lineage>
</organism>
<accession>A0A2G1UM05</accession>
<dbReference type="PANTHER" id="PTHR42834:SF1">
    <property type="entry name" value="ENDONUCLEASE_EXONUCLEASE_PHOSPHATASE FAMILY PROTEIN (AFU_ORTHOLOGUE AFUA_3G09210)"/>
    <property type="match status" value="1"/>
</dbReference>
<keyword evidence="3" id="KW-0255">Endonuclease</keyword>
<dbReference type="EMBL" id="NTFH01000007">
    <property type="protein sequence ID" value="PHQ15508.1"/>
    <property type="molecule type" value="Genomic_DNA"/>
</dbReference>
<evidence type="ECO:0000313" key="4">
    <source>
        <dbReference type="Proteomes" id="UP000231409"/>
    </source>
</evidence>
<name>A0A2G1UM05_9GAMM</name>
<feature type="signal peptide" evidence="1">
    <location>
        <begin position="1"/>
        <end position="17"/>
    </location>
</feature>
<dbReference type="NCBIfam" id="NF033681">
    <property type="entry name" value="ExeM_NucH_DNase"/>
    <property type="match status" value="1"/>
</dbReference>
<evidence type="ECO:0000313" key="3">
    <source>
        <dbReference type="EMBL" id="PHQ15508.1"/>
    </source>
</evidence>
<reference evidence="3 4" key="1">
    <citation type="submission" date="2017-09" db="EMBL/GenBank/DDBJ databases">
        <title>The draft genome sequences of Marinobacter sp. PWS21.</title>
        <authorList>
            <person name="Cao J."/>
        </authorList>
    </citation>
    <scope>NUCLEOTIDE SEQUENCE [LARGE SCALE GENOMIC DNA]</scope>
    <source>
        <strain evidence="3 4">PWS21</strain>
    </source>
</reference>
<dbReference type="InterPro" id="IPR036691">
    <property type="entry name" value="Endo/exonu/phosph_ase_sf"/>
</dbReference>
<protein>
    <submittedName>
        <fullName evidence="3">Endonuclease</fullName>
    </submittedName>
</protein>
<feature type="domain" description="Endonuclease/exonuclease/phosphatase" evidence="2">
    <location>
        <begin position="292"/>
        <end position="576"/>
    </location>
</feature>
<dbReference type="AlphaFoldDB" id="A0A2G1UM05"/>
<dbReference type="RefSeq" id="WP_099614632.1">
    <property type="nucleotide sequence ID" value="NZ_KZ319370.1"/>
</dbReference>
<dbReference type="Pfam" id="PF03372">
    <property type="entry name" value="Exo_endo_phos"/>
    <property type="match status" value="1"/>
</dbReference>
<comment type="caution">
    <text evidence="3">The sequence shown here is derived from an EMBL/GenBank/DDBJ whole genome shotgun (WGS) entry which is preliminary data.</text>
</comment>
<evidence type="ECO:0000259" key="2">
    <source>
        <dbReference type="Pfam" id="PF03372"/>
    </source>
</evidence>
<gene>
    <name evidence="3" type="ORF">CLH61_08955</name>
</gene>
<dbReference type="Gene3D" id="3.60.10.10">
    <property type="entry name" value="Endonuclease/exonuclease/phosphatase"/>
    <property type="match status" value="1"/>
</dbReference>
<dbReference type="InterPro" id="IPR005135">
    <property type="entry name" value="Endo/exonuclease/phosphatase"/>
</dbReference>
<keyword evidence="4" id="KW-1185">Reference proteome</keyword>
<feature type="chain" id="PRO_5013713186" evidence="1">
    <location>
        <begin position="18"/>
        <end position="585"/>
    </location>
</feature>